<organism evidence="1">
    <name type="scientific">Anguilla anguilla</name>
    <name type="common">European freshwater eel</name>
    <name type="synonym">Muraena anguilla</name>
    <dbReference type="NCBI Taxonomy" id="7936"/>
    <lineage>
        <taxon>Eukaryota</taxon>
        <taxon>Metazoa</taxon>
        <taxon>Chordata</taxon>
        <taxon>Craniata</taxon>
        <taxon>Vertebrata</taxon>
        <taxon>Euteleostomi</taxon>
        <taxon>Actinopterygii</taxon>
        <taxon>Neopterygii</taxon>
        <taxon>Teleostei</taxon>
        <taxon>Anguilliformes</taxon>
        <taxon>Anguillidae</taxon>
        <taxon>Anguilla</taxon>
    </lineage>
</organism>
<dbReference type="AlphaFoldDB" id="A0A0E9WSK5"/>
<reference evidence="1" key="1">
    <citation type="submission" date="2014-11" db="EMBL/GenBank/DDBJ databases">
        <authorList>
            <person name="Amaro Gonzalez C."/>
        </authorList>
    </citation>
    <scope>NUCLEOTIDE SEQUENCE</scope>
</reference>
<reference evidence="1" key="2">
    <citation type="journal article" date="2015" name="Fish Shellfish Immunol.">
        <title>Early steps in the European eel (Anguilla anguilla)-Vibrio vulnificus interaction in the gills: Role of the RtxA13 toxin.</title>
        <authorList>
            <person name="Callol A."/>
            <person name="Pajuelo D."/>
            <person name="Ebbesson L."/>
            <person name="Teles M."/>
            <person name="MacKenzie S."/>
            <person name="Amaro C."/>
        </authorList>
    </citation>
    <scope>NUCLEOTIDE SEQUENCE</scope>
</reference>
<protein>
    <submittedName>
        <fullName evidence="1">Uncharacterized protein</fullName>
    </submittedName>
</protein>
<proteinExistence type="predicted"/>
<dbReference type="EMBL" id="GBXM01016047">
    <property type="protein sequence ID" value="JAH92530.1"/>
    <property type="molecule type" value="Transcribed_RNA"/>
</dbReference>
<sequence>MLQAARQLLVLHEIKLHQSIRNNIFSTFSDSYIINFVSLFSLHHKQRISFLRPWAGLQGLVESSVQIISLFSSTSTTSRCIN</sequence>
<name>A0A0E9WSK5_ANGAN</name>
<evidence type="ECO:0000313" key="1">
    <source>
        <dbReference type="EMBL" id="JAH92530.1"/>
    </source>
</evidence>
<accession>A0A0E9WSK5</accession>